<dbReference type="PANTHER" id="PTHR46098">
    <property type="entry name" value="TRNA (CYTOSINE(38)-C(5))-METHYLTRANSFERASE"/>
    <property type="match status" value="1"/>
</dbReference>
<sequence length="282" mass="31368">MRVVEMCCGYGGATAGMLAAGLTIEKSYDIWPVAVEQHRAWHPEVPCEARDVATITPEELRGRLVWASLPCQPWSRANVRTEKRGKKHPHYYSLAHFARQVQYARCTVIENVPGLVETQDGQAELQALADECNRLGLTMTVHLIYSNWFGVPQERRRVFIVLGRGIPLTLIQPYGSVKAENNAVTCHSSGYNVFSQTQKKRQRSVYATESDTMSTTDPRTGEQIFFGRSIEQCAELQGVPVPPKHLPKKAQFTLVGNVVPPRLARAIAEQVFVPLLAQGVSA</sequence>
<reference evidence="7 8" key="1">
    <citation type="submission" date="2024-02" db="EMBL/GenBank/DDBJ databases">
        <title>Deinococcus carri NBRC 110142.</title>
        <authorList>
            <person name="Ichikawa N."/>
            <person name="Katano-Makiyama Y."/>
            <person name="Hidaka K."/>
        </authorList>
    </citation>
    <scope>NUCLEOTIDE SEQUENCE [LARGE SCALE GENOMIC DNA]</scope>
    <source>
        <strain evidence="7 8">NBRC 110142</strain>
    </source>
</reference>
<evidence type="ECO:0000313" key="8">
    <source>
        <dbReference type="Proteomes" id="UP001401887"/>
    </source>
</evidence>
<keyword evidence="4 6" id="KW-0949">S-adenosyl-L-methionine</keyword>
<feature type="active site" evidence="6">
    <location>
        <position position="71"/>
    </location>
</feature>
<evidence type="ECO:0000256" key="4">
    <source>
        <dbReference type="ARBA" id="ARBA00022691"/>
    </source>
</evidence>
<keyword evidence="5" id="KW-0680">Restriction system</keyword>
<accession>A0ABP9WBV0</accession>
<comment type="similarity">
    <text evidence="6">Belongs to the class I-like SAM-binding methyltransferase superfamily. C5-methyltransferase family.</text>
</comment>
<dbReference type="InterPro" id="IPR050750">
    <property type="entry name" value="C5-MTase"/>
</dbReference>
<dbReference type="Pfam" id="PF00145">
    <property type="entry name" value="DNA_methylase"/>
    <property type="match status" value="1"/>
</dbReference>
<evidence type="ECO:0000313" key="7">
    <source>
        <dbReference type="EMBL" id="GAA5514800.1"/>
    </source>
</evidence>
<keyword evidence="3 6" id="KW-0808">Transferase</keyword>
<dbReference type="PRINTS" id="PR00105">
    <property type="entry name" value="C5METTRFRASE"/>
</dbReference>
<evidence type="ECO:0000256" key="6">
    <source>
        <dbReference type="PROSITE-ProRule" id="PRU01016"/>
    </source>
</evidence>
<dbReference type="Proteomes" id="UP001401887">
    <property type="component" value="Unassembled WGS sequence"/>
</dbReference>
<proteinExistence type="inferred from homology"/>
<dbReference type="PROSITE" id="PS51679">
    <property type="entry name" value="SAM_MT_C5"/>
    <property type="match status" value="1"/>
</dbReference>
<name>A0ABP9WBV0_9DEIO</name>
<dbReference type="PANTHER" id="PTHR46098:SF1">
    <property type="entry name" value="TRNA (CYTOSINE(38)-C(5))-METHYLTRANSFERASE"/>
    <property type="match status" value="1"/>
</dbReference>
<dbReference type="RefSeq" id="WP_345467941.1">
    <property type="nucleotide sequence ID" value="NZ_BAABRP010000024.1"/>
</dbReference>
<evidence type="ECO:0000256" key="3">
    <source>
        <dbReference type="ARBA" id="ARBA00022679"/>
    </source>
</evidence>
<dbReference type="InterPro" id="IPR029063">
    <property type="entry name" value="SAM-dependent_MTases_sf"/>
</dbReference>
<evidence type="ECO:0000256" key="2">
    <source>
        <dbReference type="ARBA" id="ARBA00022603"/>
    </source>
</evidence>
<organism evidence="7 8">
    <name type="scientific">Deinococcus carri</name>
    <dbReference type="NCBI Taxonomy" id="1211323"/>
    <lineage>
        <taxon>Bacteria</taxon>
        <taxon>Thermotogati</taxon>
        <taxon>Deinococcota</taxon>
        <taxon>Deinococci</taxon>
        <taxon>Deinococcales</taxon>
        <taxon>Deinococcaceae</taxon>
        <taxon>Deinococcus</taxon>
    </lineage>
</organism>
<dbReference type="SUPFAM" id="SSF53335">
    <property type="entry name" value="S-adenosyl-L-methionine-dependent methyltransferases"/>
    <property type="match status" value="1"/>
</dbReference>
<comment type="caution">
    <text evidence="7">The sequence shown here is derived from an EMBL/GenBank/DDBJ whole genome shotgun (WGS) entry which is preliminary data.</text>
</comment>
<dbReference type="EMBL" id="BAABRP010000024">
    <property type="protein sequence ID" value="GAA5514800.1"/>
    <property type="molecule type" value="Genomic_DNA"/>
</dbReference>
<dbReference type="EC" id="2.1.1.37" evidence="1"/>
<dbReference type="Gene3D" id="3.40.50.150">
    <property type="entry name" value="Vaccinia Virus protein VP39"/>
    <property type="match status" value="1"/>
</dbReference>
<protein>
    <recommendedName>
        <fullName evidence="1">DNA (cytosine-5-)-methyltransferase</fullName>
        <ecNumber evidence="1">2.1.1.37</ecNumber>
    </recommendedName>
</protein>
<dbReference type="InterPro" id="IPR001525">
    <property type="entry name" value="C5_MeTfrase"/>
</dbReference>
<keyword evidence="8" id="KW-1185">Reference proteome</keyword>
<keyword evidence="2 6" id="KW-0489">Methyltransferase</keyword>
<gene>
    <name evidence="7" type="ORF">Dcar01_03561</name>
</gene>
<evidence type="ECO:0000256" key="5">
    <source>
        <dbReference type="ARBA" id="ARBA00022747"/>
    </source>
</evidence>
<evidence type="ECO:0000256" key="1">
    <source>
        <dbReference type="ARBA" id="ARBA00011975"/>
    </source>
</evidence>